<evidence type="ECO:0008006" key="3">
    <source>
        <dbReference type="Google" id="ProtNLM"/>
    </source>
</evidence>
<protein>
    <recommendedName>
        <fullName evidence="3">DUF3703 domain-containing protein</fullName>
    </recommendedName>
</protein>
<dbReference type="EMBL" id="PSNW01000006">
    <property type="protein sequence ID" value="PPE73640.1"/>
    <property type="molecule type" value="Genomic_DNA"/>
</dbReference>
<dbReference type="RefSeq" id="WP_104230701.1">
    <property type="nucleotide sequence ID" value="NZ_PSNW01000006.1"/>
</dbReference>
<accession>A0A2S5TF74</accession>
<reference evidence="1 2" key="1">
    <citation type="submission" date="2018-02" db="EMBL/GenBank/DDBJ databases">
        <title>Genome sequencing of Solimonas sp. HR-BB.</title>
        <authorList>
            <person name="Lee Y."/>
            <person name="Jeon C.O."/>
        </authorList>
    </citation>
    <scope>NUCLEOTIDE SEQUENCE [LARGE SCALE GENOMIC DNA]</scope>
    <source>
        <strain evidence="1 2">HR-BB</strain>
    </source>
</reference>
<dbReference type="InterPro" id="IPR022172">
    <property type="entry name" value="DUF3703"/>
</dbReference>
<dbReference type="OrthoDB" id="9799416at2"/>
<proteinExistence type="predicted"/>
<organism evidence="1 2">
    <name type="scientific">Solimonas fluminis</name>
    <dbReference type="NCBI Taxonomy" id="2086571"/>
    <lineage>
        <taxon>Bacteria</taxon>
        <taxon>Pseudomonadati</taxon>
        <taxon>Pseudomonadota</taxon>
        <taxon>Gammaproteobacteria</taxon>
        <taxon>Nevskiales</taxon>
        <taxon>Nevskiaceae</taxon>
        <taxon>Solimonas</taxon>
    </lineage>
</organism>
<evidence type="ECO:0000313" key="2">
    <source>
        <dbReference type="Proteomes" id="UP000238220"/>
    </source>
</evidence>
<gene>
    <name evidence="1" type="ORF">C3942_12645</name>
</gene>
<evidence type="ECO:0000313" key="1">
    <source>
        <dbReference type="EMBL" id="PPE73640.1"/>
    </source>
</evidence>
<dbReference type="AlphaFoldDB" id="A0A2S5TF74"/>
<dbReference type="Pfam" id="PF12487">
    <property type="entry name" value="DUF3703"/>
    <property type="match status" value="1"/>
</dbReference>
<sequence>MEHLKQAIESELRLGRRLLARNAADAAFRHFERAHILSQRRTGDHVRSHAWMWRAGWRRRDAREVLGQTLRMLAALLFSRIWVPEGNTGGANVSAFRPMPLPEDLAAILRSR</sequence>
<name>A0A2S5TF74_9GAMM</name>
<dbReference type="Proteomes" id="UP000238220">
    <property type="component" value="Unassembled WGS sequence"/>
</dbReference>
<keyword evidence="2" id="KW-1185">Reference proteome</keyword>
<comment type="caution">
    <text evidence="1">The sequence shown here is derived from an EMBL/GenBank/DDBJ whole genome shotgun (WGS) entry which is preliminary data.</text>
</comment>